<gene>
    <name evidence="2" type="ORF">VNO80_12786</name>
</gene>
<dbReference type="InterPro" id="IPR010417">
    <property type="entry name" value="Embryo-specific_ATS3"/>
</dbReference>
<dbReference type="PANTHER" id="PTHR31718:SF0">
    <property type="entry name" value="PLAT DOMAIN-CONTAINING PROTEIN 2"/>
    <property type="match status" value="1"/>
</dbReference>
<evidence type="ECO:0000313" key="3">
    <source>
        <dbReference type="Proteomes" id="UP001374584"/>
    </source>
</evidence>
<sequence>MTRLVLLLFFLASALRLSVSQFQCDSREFQENGYFSCGYIETKVTSNCSYWVIIYANSLPNLTGENLGVEFGDHKGNKVSVSKLRILRSSLEQGFIDIFQITGACLSRICFVSVRRYGEKEDWRPEIVKIQGMKYTTPFTIAFKFSDHPTHTWYGYNWCHIKFHKRLDPEDFRLRNGFVLLNHG</sequence>
<name>A0AAN9N047_PHACN</name>
<dbReference type="AlphaFoldDB" id="A0AAN9N047"/>
<proteinExistence type="predicted"/>
<feature type="chain" id="PRO_5042901289" description="PLAT domain-containing protein" evidence="1">
    <location>
        <begin position="21"/>
        <end position="184"/>
    </location>
</feature>
<protein>
    <recommendedName>
        <fullName evidence="4">PLAT domain-containing protein</fullName>
    </recommendedName>
</protein>
<dbReference type="PANTHER" id="PTHR31718">
    <property type="entry name" value="PLAT DOMAIN-CONTAINING PROTEIN"/>
    <property type="match status" value="1"/>
</dbReference>
<dbReference type="EMBL" id="JAYMYR010000005">
    <property type="protein sequence ID" value="KAK7364259.1"/>
    <property type="molecule type" value="Genomic_DNA"/>
</dbReference>
<organism evidence="2 3">
    <name type="scientific">Phaseolus coccineus</name>
    <name type="common">Scarlet runner bean</name>
    <name type="synonym">Phaseolus multiflorus</name>
    <dbReference type="NCBI Taxonomy" id="3886"/>
    <lineage>
        <taxon>Eukaryota</taxon>
        <taxon>Viridiplantae</taxon>
        <taxon>Streptophyta</taxon>
        <taxon>Embryophyta</taxon>
        <taxon>Tracheophyta</taxon>
        <taxon>Spermatophyta</taxon>
        <taxon>Magnoliopsida</taxon>
        <taxon>eudicotyledons</taxon>
        <taxon>Gunneridae</taxon>
        <taxon>Pentapetalae</taxon>
        <taxon>rosids</taxon>
        <taxon>fabids</taxon>
        <taxon>Fabales</taxon>
        <taxon>Fabaceae</taxon>
        <taxon>Papilionoideae</taxon>
        <taxon>50 kb inversion clade</taxon>
        <taxon>NPAAA clade</taxon>
        <taxon>indigoferoid/millettioid clade</taxon>
        <taxon>Phaseoleae</taxon>
        <taxon>Phaseolus</taxon>
    </lineage>
</organism>
<dbReference type="Pfam" id="PF06232">
    <property type="entry name" value="ATS3"/>
    <property type="match status" value="1"/>
</dbReference>
<keyword evidence="3" id="KW-1185">Reference proteome</keyword>
<evidence type="ECO:0000256" key="1">
    <source>
        <dbReference type="SAM" id="SignalP"/>
    </source>
</evidence>
<accession>A0AAN9N047</accession>
<keyword evidence="1" id="KW-0732">Signal</keyword>
<evidence type="ECO:0000313" key="2">
    <source>
        <dbReference type="EMBL" id="KAK7364259.1"/>
    </source>
</evidence>
<comment type="caution">
    <text evidence="2">The sequence shown here is derived from an EMBL/GenBank/DDBJ whole genome shotgun (WGS) entry which is preliminary data.</text>
</comment>
<dbReference type="Proteomes" id="UP001374584">
    <property type="component" value="Unassembled WGS sequence"/>
</dbReference>
<evidence type="ECO:0008006" key="4">
    <source>
        <dbReference type="Google" id="ProtNLM"/>
    </source>
</evidence>
<feature type="signal peptide" evidence="1">
    <location>
        <begin position="1"/>
        <end position="20"/>
    </location>
</feature>
<reference evidence="2 3" key="1">
    <citation type="submission" date="2024-01" db="EMBL/GenBank/DDBJ databases">
        <title>The genomes of 5 underutilized Papilionoideae crops provide insights into root nodulation and disease resistanc.</title>
        <authorList>
            <person name="Jiang F."/>
        </authorList>
    </citation>
    <scope>NUCLEOTIDE SEQUENCE [LARGE SCALE GENOMIC DNA]</scope>
    <source>
        <strain evidence="2">JINMINGXINNONG_FW02</strain>
        <tissue evidence="2">Leaves</tissue>
    </source>
</reference>